<dbReference type="GO" id="GO:0031982">
    <property type="term" value="C:vesicle"/>
    <property type="evidence" value="ECO:0007669"/>
    <property type="project" value="TreeGrafter"/>
</dbReference>
<dbReference type="GO" id="GO:1900029">
    <property type="term" value="P:positive regulation of ruffle assembly"/>
    <property type="evidence" value="ECO:0007669"/>
    <property type="project" value="TreeGrafter"/>
</dbReference>
<dbReference type="PANTHER" id="PTHR12287:SF22">
    <property type="entry name" value="EPIDERMAL GROWTH FACTOR RECEPTOR KINASE SUBSTRATE 8-LIKE PROTEIN 3"/>
    <property type="match status" value="1"/>
</dbReference>
<dbReference type="GO" id="GO:0007266">
    <property type="term" value="P:Rho protein signal transduction"/>
    <property type="evidence" value="ECO:0007669"/>
    <property type="project" value="TreeGrafter"/>
</dbReference>
<organism evidence="2">
    <name type="scientific">Stegastes partitus</name>
    <name type="common">bicolor damselfish</name>
    <dbReference type="NCBI Taxonomy" id="144197"/>
    <lineage>
        <taxon>Eukaryota</taxon>
        <taxon>Metazoa</taxon>
        <taxon>Chordata</taxon>
        <taxon>Craniata</taxon>
        <taxon>Vertebrata</taxon>
        <taxon>Euteleostomi</taxon>
        <taxon>Actinopterygii</taxon>
        <taxon>Neopterygii</taxon>
        <taxon>Teleostei</taxon>
        <taxon>Neoteleostei</taxon>
        <taxon>Acanthomorphata</taxon>
        <taxon>Ovalentaria</taxon>
        <taxon>Pomacentridae</taxon>
        <taxon>Stegastes</taxon>
    </lineage>
</organism>
<name>A0A3B4ZBD5_9TELE</name>
<dbReference type="InterPro" id="IPR011993">
    <property type="entry name" value="PH-like_dom_sf"/>
</dbReference>
<dbReference type="GO" id="GO:0035023">
    <property type="term" value="P:regulation of Rho protein signal transduction"/>
    <property type="evidence" value="ECO:0007669"/>
    <property type="project" value="TreeGrafter"/>
</dbReference>
<dbReference type="Gene3D" id="2.30.29.30">
    <property type="entry name" value="Pleckstrin-homology domain (PH domain)/Phosphotyrosine-binding domain (PTB)"/>
    <property type="match status" value="1"/>
</dbReference>
<feature type="domain" description="PTB" evidence="1">
    <location>
        <begin position="73"/>
        <end position="185"/>
    </location>
</feature>
<evidence type="ECO:0000313" key="2">
    <source>
        <dbReference type="Ensembl" id="ENSSPAP00000005870.1"/>
    </source>
</evidence>
<dbReference type="CDD" id="cd01210">
    <property type="entry name" value="PTB_EPS8"/>
    <property type="match status" value="1"/>
</dbReference>
<dbReference type="SUPFAM" id="SSF50729">
    <property type="entry name" value="PH domain-like"/>
    <property type="match status" value="1"/>
</dbReference>
<protein>
    <recommendedName>
        <fullName evidence="1">PTB domain-containing protein</fullName>
    </recommendedName>
</protein>
<accession>A0A3B4ZBD5</accession>
<dbReference type="Pfam" id="PF08416">
    <property type="entry name" value="PTB"/>
    <property type="match status" value="1"/>
</dbReference>
<evidence type="ECO:0000259" key="1">
    <source>
        <dbReference type="Pfam" id="PF08416"/>
    </source>
</evidence>
<proteinExistence type="predicted"/>
<dbReference type="InterPro" id="IPR033928">
    <property type="entry name" value="EPS8_PTB"/>
</dbReference>
<dbReference type="Ensembl" id="ENSSPAT00000005987.1">
    <property type="protein sequence ID" value="ENSSPAP00000005870.1"/>
    <property type="gene ID" value="ENSSPAG00000004541.1"/>
</dbReference>
<dbReference type="GeneTree" id="ENSGT00940000158169"/>
<dbReference type="InterPro" id="IPR039801">
    <property type="entry name" value="EPS8-like"/>
</dbReference>
<dbReference type="InterPro" id="IPR013625">
    <property type="entry name" value="PTB"/>
</dbReference>
<dbReference type="STRING" id="144197.ENSSPAP00000005870"/>
<dbReference type="AlphaFoldDB" id="A0A3B4ZBD5"/>
<dbReference type="PANTHER" id="PTHR12287">
    <property type="entry name" value="EPIDERMAL GROWTH FACTOR RECEPTOR KINASE SUBSTRATE EPS8-RELATED PROTEIN"/>
    <property type="match status" value="1"/>
</dbReference>
<reference evidence="2" key="1">
    <citation type="submission" date="2023-09" db="UniProtKB">
        <authorList>
            <consortium name="Ensembl"/>
        </authorList>
    </citation>
    <scope>IDENTIFICATION</scope>
</reference>
<dbReference type="GO" id="GO:0003779">
    <property type="term" value="F:actin binding"/>
    <property type="evidence" value="ECO:0007669"/>
    <property type="project" value="TreeGrafter"/>
</dbReference>
<sequence>MTSSLLHSIETTCPDPAEEPYTVCSRLKTTTNKHLFSADMLIVVTVISVYCFTSVQRKEYSEKLNKHSDNFRYRVEHLFTCELDGKEVKSVVDCMVKLKKVDAKGRVWPQEMIMEAQGGYLILNDIETKSELEAMPFGSILQSKAVLNSGVYNSVLTLTVQERSKRNHQVYMFQCEETGVSYISREPSLIS</sequence>
<dbReference type="GO" id="GO:0032587">
    <property type="term" value="C:ruffle membrane"/>
    <property type="evidence" value="ECO:0007669"/>
    <property type="project" value="TreeGrafter"/>
</dbReference>